<accession>A0A975MQ38</accession>
<proteinExistence type="predicted"/>
<dbReference type="KEGG" id="mpad:KEF85_05520"/>
<reference evidence="3" key="1">
    <citation type="submission" date="2021-04" db="EMBL/GenBank/DDBJ databases">
        <title>Draft genome sequence data of methanotrophic Methylovulum sp. strain S1L and Methylomonas sp. strain S2AM isolated from boreal lake water columns.</title>
        <authorList>
            <person name="Rissanen A.J."/>
            <person name="Mangayil R."/>
            <person name="Svenning M.M."/>
            <person name="Khanongnuch R."/>
        </authorList>
    </citation>
    <scope>NUCLEOTIDE SEQUENCE</scope>
    <source>
        <strain evidence="3">S2AM</strain>
    </source>
</reference>
<evidence type="ECO:0000313" key="4">
    <source>
        <dbReference type="Proteomes" id="UP000676649"/>
    </source>
</evidence>
<evidence type="ECO:0000256" key="1">
    <source>
        <dbReference type="ARBA" id="ARBA00022801"/>
    </source>
</evidence>
<feature type="region of interest" description="Disordered" evidence="2">
    <location>
        <begin position="418"/>
        <end position="439"/>
    </location>
</feature>
<dbReference type="Gene3D" id="3.40.720.10">
    <property type="entry name" value="Alkaline Phosphatase, subunit A"/>
    <property type="match status" value="2"/>
</dbReference>
<feature type="compositionally biased region" description="Polar residues" evidence="2">
    <location>
        <begin position="418"/>
        <end position="434"/>
    </location>
</feature>
<dbReference type="EMBL" id="CP073754">
    <property type="protein sequence ID" value="QWF71917.1"/>
    <property type="molecule type" value="Genomic_DNA"/>
</dbReference>
<dbReference type="PANTHER" id="PTHR31956">
    <property type="entry name" value="NON-SPECIFIC PHOSPHOLIPASE C4-RELATED"/>
    <property type="match status" value="1"/>
</dbReference>
<dbReference type="InterPro" id="IPR017850">
    <property type="entry name" value="Alkaline_phosphatase_core_sf"/>
</dbReference>
<evidence type="ECO:0000256" key="2">
    <source>
        <dbReference type="SAM" id="MobiDB-lite"/>
    </source>
</evidence>
<protein>
    <recommendedName>
        <fullName evidence="5">Phosphoesterase</fullName>
    </recommendedName>
</protein>
<dbReference type="InterPro" id="IPR007312">
    <property type="entry name" value="Phosphoesterase"/>
</dbReference>
<name>A0A975MQ38_9GAMM</name>
<evidence type="ECO:0008006" key="5">
    <source>
        <dbReference type="Google" id="ProtNLM"/>
    </source>
</evidence>
<sequence length="452" mass="48409">MWQQTGGTNDRLDLFAWVTVNTGTGGATTGVTLANPGQGGELMGFFNMNQGDAPYFKQLAQNWAISDNYHQAILGGTGANFFALATGDVAVYQNNGVLATPPANQIENPNPQAGTTNFYSNDGYEGGSYVNCSDISQPGVSAILNLLNSKGRASKCETGAYYLVNNYNPPYDVYGTAYALGATSYVYPPQTVPTIGELLSAHNVSWSWYTGGRSDADILADPIYINDVYPPVYAQVSASPKLAGYPASVIASVAQSNAIPIARGYIYNTLGDPLNASANVVGSSSLNANLKGLNAFYSDVTNGTLPEVSFVVPKNISSGHPGYSAPFEYEAFLQDLVTKVQASGQWASTAIIITTDEGGGYFDTGFIQNLDFFGDGPRIPLLVVSPYAKKNYIDHTYQDHASILKFIEHNWSLPSLSARSRDNLPNPSKDSNNLYRPANQPAVGDLMSLFKF</sequence>
<dbReference type="PANTHER" id="PTHR31956:SF1">
    <property type="entry name" value="NON-SPECIFIC PHOSPHOLIPASE C1"/>
    <property type="match status" value="1"/>
</dbReference>
<dbReference type="Proteomes" id="UP000676649">
    <property type="component" value="Chromosome"/>
</dbReference>
<keyword evidence="4" id="KW-1185">Reference proteome</keyword>
<gene>
    <name evidence="3" type="ORF">KEF85_05520</name>
</gene>
<dbReference type="GO" id="GO:0042578">
    <property type="term" value="F:phosphoric ester hydrolase activity"/>
    <property type="evidence" value="ECO:0007669"/>
    <property type="project" value="UniProtKB-ARBA"/>
</dbReference>
<dbReference type="SUPFAM" id="SSF53649">
    <property type="entry name" value="Alkaline phosphatase-like"/>
    <property type="match status" value="1"/>
</dbReference>
<keyword evidence="1" id="KW-0378">Hydrolase</keyword>
<dbReference type="Pfam" id="PF04185">
    <property type="entry name" value="Phosphoesterase"/>
    <property type="match status" value="1"/>
</dbReference>
<dbReference type="AlphaFoldDB" id="A0A975MQ38"/>
<organism evidence="3 4">
    <name type="scientific">Methylomonas paludis</name>
    <dbReference type="NCBI Taxonomy" id="1173101"/>
    <lineage>
        <taxon>Bacteria</taxon>
        <taxon>Pseudomonadati</taxon>
        <taxon>Pseudomonadota</taxon>
        <taxon>Gammaproteobacteria</taxon>
        <taxon>Methylococcales</taxon>
        <taxon>Methylococcaceae</taxon>
        <taxon>Methylomonas</taxon>
    </lineage>
</organism>
<evidence type="ECO:0000313" key="3">
    <source>
        <dbReference type="EMBL" id="QWF71917.1"/>
    </source>
</evidence>
<dbReference type="RefSeq" id="WP_215583755.1">
    <property type="nucleotide sequence ID" value="NZ_CP073754.1"/>
</dbReference>